<organism evidence="9 10">
    <name type="scientific">Trachymyrmex cornetzi</name>
    <dbReference type="NCBI Taxonomy" id="471704"/>
    <lineage>
        <taxon>Eukaryota</taxon>
        <taxon>Metazoa</taxon>
        <taxon>Ecdysozoa</taxon>
        <taxon>Arthropoda</taxon>
        <taxon>Hexapoda</taxon>
        <taxon>Insecta</taxon>
        <taxon>Pterygota</taxon>
        <taxon>Neoptera</taxon>
        <taxon>Endopterygota</taxon>
        <taxon>Hymenoptera</taxon>
        <taxon>Apocrita</taxon>
        <taxon>Aculeata</taxon>
        <taxon>Formicoidea</taxon>
        <taxon>Formicidae</taxon>
        <taxon>Myrmicinae</taxon>
        <taxon>Trachymyrmex</taxon>
    </lineage>
</organism>
<keyword evidence="5" id="KW-0712">Selenocysteine</keyword>
<evidence type="ECO:0000256" key="1">
    <source>
        <dbReference type="ARBA" id="ARBA00004319"/>
    </source>
</evidence>
<dbReference type="PANTHER" id="PTHR13077">
    <property type="entry name" value="SELENOPROTEIN F"/>
    <property type="match status" value="1"/>
</dbReference>
<name>A0A151JRL7_9HYME</name>
<evidence type="ECO:0000256" key="7">
    <source>
        <dbReference type="SAM" id="SignalP"/>
    </source>
</evidence>
<evidence type="ECO:0000313" key="10">
    <source>
        <dbReference type="Proteomes" id="UP000078492"/>
    </source>
</evidence>
<evidence type="ECO:0000256" key="2">
    <source>
        <dbReference type="ARBA" id="ARBA00005742"/>
    </source>
</evidence>
<keyword evidence="10" id="KW-1185">Reference proteome</keyword>
<keyword evidence="3 7" id="KW-0732">Signal</keyword>
<evidence type="ECO:0000256" key="4">
    <source>
        <dbReference type="ARBA" id="ARBA00022824"/>
    </source>
</evidence>
<evidence type="ECO:0000256" key="6">
    <source>
        <dbReference type="ARBA" id="ARBA00040775"/>
    </source>
</evidence>
<comment type="similarity">
    <text evidence="2">Belongs to the selenoprotein M/F family.</text>
</comment>
<feature type="domain" description="Selenoprotein F/M" evidence="8">
    <location>
        <begin position="78"/>
        <end position="152"/>
    </location>
</feature>
<evidence type="ECO:0000313" key="9">
    <source>
        <dbReference type="EMBL" id="KYN29875.1"/>
    </source>
</evidence>
<accession>A0A151JRL7</accession>
<dbReference type="GO" id="GO:0005788">
    <property type="term" value="C:endoplasmic reticulum lumen"/>
    <property type="evidence" value="ECO:0007669"/>
    <property type="project" value="UniProtKB-SubCell"/>
</dbReference>
<dbReference type="InterPro" id="IPR038219">
    <property type="entry name" value="Sep15/SelM_sf"/>
</dbReference>
<comment type="subcellular location">
    <subcellularLocation>
        <location evidence="1">Endoplasmic reticulum lumen</location>
    </subcellularLocation>
</comment>
<evidence type="ECO:0000256" key="3">
    <source>
        <dbReference type="ARBA" id="ARBA00022729"/>
    </source>
</evidence>
<dbReference type="GO" id="GO:0051084">
    <property type="term" value="P:'de novo' post-translational protein folding"/>
    <property type="evidence" value="ECO:0007669"/>
    <property type="project" value="UniProtKB-ARBA"/>
</dbReference>
<dbReference type="KEGG" id="tcz:108760760"/>
<dbReference type="PANTHER" id="PTHR13077:SF6">
    <property type="entry name" value="SELENOPROTEIN F"/>
    <property type="match status" value="1"/>
</dbReference>
<feature type="signal peptide" evidence="7">
    <location>
        <begin position="1"/>
        <end position="21"/>
    </location>
</feature>
<dbReference type="InterPro" id="IPR036249">
    <property type="entry name" value="Thioredoxin-like_sf"/>
</dbReference>
<evidence type="ECO:0000256" key="5">
    <source>
        <dbReference type="ARBA" id="ARBA00022933"/>
    </source>
</evidence>
<dbReference type="SUPFAM" id="SSF52833">
    <property type="entry name" value="Thioredoxin-like"/>
    <property type="match status" value="1"/>
</dbReference>
<dbReference type="Gene3D" id="3.40.30.50">
    <property type="entry name" value="Sep15/SelM thioredoxin-like domain, active-site redox motif"/>
    <property type="match status" value="1"/>
</dbReference>
<proteinExistence type="inferred from homology"/>
<dbReference type="GO" id="GO:0016491">
    <property type="term" value="F:oxidoreductase activity"/>
    <property type="evidence" value="ECO:0007669"/>
    <property type="project" value="TreeGrafter"/>
</dbReference>
<evidence type="ECO:0000259" key="8">
    <source>
        <dbReference type="Pfam" id="PF08806"/>
    </source>
</evidence>
<sequence length="155" mass="17883">MNHLLHTVLFLFIITMDIAVAEFSANDCKILGFNKANVLCSTCKHFAESDLEKIYTTCKECCLKDNDYELSGSKRYPKAILEVCTCKFGQYPQIQAFIKSDRPKKYKNLNIKYVRGLDPIIKLYDAENKVEDVLDIHKWDTDSVDEFLSTHLSKD</sequence>
<dbReference type="InterPro" id="IPR014912">
    <property type="entry name" value="Sep15_SelM_dom"/>
</dbReference>
<dbReference type="Proteomes" id="UP000078492">
    <property type="component" value="Unassembled WGS sequence"/>
</dbReference>
<feature type="chain" id="PRO_5007582926" description="Selenoprotein F" evidence="7">
    <location>
        <begin position="22"/>
        <end position="155"/>
    </location>
</feature>
<protein>
    <recommendedName>
        <fullName evidence="6">Selenoprotein F</fullName>
    </recommendedName>
</protein>
<gene>
    <name evidence="9" type="ORF">ALC57_00674</name>
</gene>
<keyword evidence="4" id="KW-0256">Endoplasmic reticulum</keyword>
<dbReference type="AlphaFoldDB" id="A0A151JRL7"/>
<dbReference type="InterPro" id="IPR039992">
    <property type="entry name" value="Sep15_SelM"/>
</dbReference>
<reference evidence="9 10" key="1">
    <citation type="submission" date="2015-09" db="EMBL/GenBank/DDBJ databases">
        <title>Trachymyrmex cornetzi WGS genome.</title>
        <authorList>
            <person name="Nygaard S."/>
            <person name="Hu H."/>
            <person name="Boomsma J."/>
            <person name="Zhang G."/>
        </authorList>
    </citation>
    <scope>NUCLEOTIDE SEQUENCE [LARGE SCALE GENOMIC DNA]</scope>
    <source>
        <strain evidence="9">Tcor2-1</strain>
        <tissue evidence="9">Whole body</tissue>
    </source>
</reference>
<dbReference type="Pfam" id="PF08806">
    <property type="entry name" value="Sep15_SelM"/>
    <property type="match status" value="1"/>
</dbReference>
<dbReference type="OrthoDB" id="1910009at2759"/>
<dbReference type="EMBL" id="KQ978612">
    <property type="protein sequence ID" value="KYN29875.1"/>
    <property type="molecule type" value="Genomic_DNA"/>
</dbReference>
<dbReference type="STRING" id="471704.A0A151JRL7"/>
<dbReference type="FunFam" id="3.40.30.50:FF:000001">
    <property type="entry name" value="15 kDa selenoprotein"/>
    <property type="match status" value="1"/>
</dbReference>